<evidence type="ECO:0000313" key="3">
    <source>
        <dbReference type="Proteomes" id="UP000009145"/>
    </source>
</evidence>
<dbReference type="HOGENOM" id="CLU_106645_0_1_6"/>
<dbReference type="STRING" id="754477.Q7C_2130"/>
<dbReference type="Proteomes" id="UP000009145">
    <property type="component" value="Chromosome"/>
</dbReference>
<dbReference type="OrthoDB" id="1364128at2"/>
<sequence precursor="true">MNKIKLMVLFFALWMTGQAYAHGPTPQKVDESITIAASADEVWEVIGEFGQIGEWHPHVEAVENTDETTRVITLASGEKFTESLDDRNADEYLISYRLLEENFDAIPVSFFTISIQAESSAKNETTVSWSGRFYRADTGNFPPENLNDAAAVKAMTEYAQAGLQGIKDAVEK</sequence>
<dbReference type="PANTHER" id="PTHR39332">
    <property type="entry name" value="BLL4707 PROTEIN"/>
    <property type="match status" value="1"/>
</dbReference>
<dbReference type="EMBL" id="CP003380">
    <property type="protein sequence ID" value="AFJ03266.1"/>
    <property type="molecule type" value="Genomic_DNA"/>
</dbReference>
<proteinExistence type="predicted"/>
<dbReference type="SUPFAM" id="SSF55961">
    <property type="entry name" value="Bet v1-like"/>
    <property type="match status" value="1"/>
</dbReference>
<dbReference type="PATRIC" id="fig|754477.3.peg.2095"/>
<evidence type="ECO:0000256" key="1">
    <source>
        <dbReference type="SAM" id="SignalP"/>
    </source>
</evidence>
<feature type="signal peptide" evidence="1">
    <location>
        <begin position="1"/>
        <end position="21"/>
    </location>
</feature>
<dbReference type="Gene3D" id="3.30.530.20">
    <property type="match status" value="1"/>
</dbReference>
<dbReference type="PANTHER" id="PTHR39332:SF7">
    <property type="entry name" value="SRPBCC FAMILY PROTEIN"/>
    <property type="match status" value="1"/>
</dbReference>
<keyword evidence="3" id="KW-1185">Reference proteome</keyword>
<evidence type="ECO:0000313" key="2">
    <source>
        <dbReference type="EMBL" id="AFJ03266.1"/>
    </source>
</evidence>
<feature type="chain" id="PRO_5003654044" evidence="1">
    <location>
        <begin position="22"/>
        <end position="172"/>
    </location>
</feature>
<keyword evidence="1" id="KW-0732">Signal</keyword>
<gene>
    <name evidence="2" type="ordered locus">Q7C_2130</name>
</gene>
<organism evidence="2 3">
    <name type="scientific">Methylophaga frappieri (strain ATCC BAA-2434 / DSM 25690 / JAM7)</name>
    <dbReference type="NCBI Taxonomy" id="754477"/>
    <lineage>
        <taxon>Bacteria</taxon>
        <taxon>Pseudomonadati</taxon>
        <taxon>Pseudomonadota</taxon>
        <taxon>Gammaproteobacteria</taxon>
        <taxon>Thiotrichales</taxon>
        <taxon>Piscirickettsiaceae</taxon>
        <taxon>Methylophaga</taxon>
    </lineage>
</organism>
<dbReference type="InterPro" id="IPR023393">
    <property type="entry name" value="START-like_dom_sf"/>
</dbReference>
<dbReference type="CDD" id="cd07821">
    <property type="entry name" value="PYR_PYL_RCAR_like"/>
    <property type="match status" value="1"/>
</dbReference>
<dbReference type="eggNOG" id="COG2304">
    <property type="taxonomic scope" value="Bacteria"/>
</dbReference>
<protein>
    <submittedName>
        <fullName evidence="2">MxaD protein</fullName>
    </submittedName>
</protein>
<dbReference type="AlphaFoldDB" id="I1YK23"/>
<accession>I1YK23</accession>
<name>I1YK23_METFJ</name>
<dbReference type="KEGG" id="mec:Q7C_2130"/>
<dbReference type="InterPro" id="IPR019587">
    <property type="entry name" value="Polyketide_cyclase/dehydratase"/>
</dbReference>
<dbReference type="RefSeq" id="WP_014704685.1">
    <property type="nucleotide sequence ID" value="NC_017856.1"/>
</dbReference>
<reference evidence="2 3" key="1">
    <citation type="journal article" date="2012" name="J. Bacteriol.">
        <title>Complete genome sequences of Methylophaga sp. strain JAM1 and Methylophaga sp. strain JAM7.</title>
        <authorList>
            <person name="Villeneuve C."/>
            <person name="Martineau C."/>
            <person name="Mauffrey F."/>
            <person name="Villemur R."/>
        </authorList>
    </citation>
    <scope>NUCLEOTIDE SEQUENCE [LARGE SCALE GENOMIC DNA]</scope>
    <source>
        <strain evidence="2 3">JAM7</strain>
    </source>
</reference>
<dbReference type="Pfam" id="PF10604">
    <property type="entry name" value="Polyketide_cyc2"/>
    <property type="match status" value="1"/>
</dbReference>